<dbReference type="InterPro" id="IPR001789">
    <property type="entry name" value="Sig_transdc_resp-reg_receiver"/>
</dbReference>
<dbReference type="InterPro" id="IPR036890">
    <property type="entry name" value="HATPase_C_sf"/>
</dbReference>
<dbReference type="PROSITE" id="PS50110">
    <property type="entry name" value="RESPONSE_REGULATORY"/>
    <property type="match status" value="1"/>
</dbReference>
<dbReference type="InterPro" id="IPR004358">
    <property type="entry name" value="Sig_transdc_His_kin-like_C"/>
</dbReference>
<keyword evidence="1 3" id="KW-0597">Phosphoprotein</keyword>
<dbReference type="InterPro" id="IPR011006">
    <property type="entry name" value="CheY-like_superfamily"/>
</dbReference>
<dbReference type="Pfam" id="PF00512">
    <property type="entry name" value="HisKA"/>
    <property type="match status" value="1"/>
</dbReference>
<dbReference type="Pfam" id="PF00072">
    <property type="entry name" value="Response_reg"/>
    <property type="match status" value="1"/>
</dbReference>
<reference evidence="6" key="1">
    <citation type="submission" date="2021-01" db="EMBL/GenBank/DDBJ databases">
        <authorList>
            <person name="Corre E."/>
            <person name="Pelletier E."/>
            <person name="Niang G."/>
            <person name="Scheremetjew M."/>
            <person name="Finn R."/>
            <person name="Kale V."/>
            <person name="Holt S."/>
            <person name="Cochrane G."/>
            <person name="Meng A."/>
            <person name="Brown T."/>
            <person name="Cohen L."/>
        </authorList>
    </citation>
    <scope>NUCLEOTIDE SEQUENCE</scope>
    <source>
        <strain evidence="6">CCAP1064/1</strain>
    </source>
</reference>
<dbReference type="PROSITE" id="PS50109">
    <property type="entry name" value="HIS_KIN"/>
    <property type="match status" value="1"/>
</dbReference>
<feature type="domain" description="Histidine kinase" evidence="4">
    <location>
        <begin position="1"/>
        <end position="236"/>
    </location>
</feature>
<dbReference type="Pfam" id="PF02518">
    <property type="entry name" value="HATPase_c"/>
    <property type="match status" value="1"/>
</dbReference>
<dbReference type="InterPro" id="IPR003661">
    <property type="entry name" value="HisK_dim/P_dom"/>
</dbReference>
<evidence type="ECO:0000256" key="3">
    <source>
        <dbReference type="PROSITE-ProRule" id="PRU00169"/>
    </source>
</evidence>
<dbReference type="AlphaFoldDB" id="A0A7S0GJK1"/>
<evidence type="ECO:0008006" key="7">
    <source>
        <dbReference type="Google" id="ProtNLM"/>
    </source>
</evidence>
<dbReference type="PRINTS" id="PR00344">
    <property type="entry name" value="BCTRLSENSOR"/>
</dbReference>
<dbReference type="Gene3D" id="3.40.50.2300">
    <property type="match status" value="1"/>
</dbReference>
<dbReference type="CDD" id="cd16922">
    <property type="entry name" value="HATPase_EvgS-ArcB-TorS-like"/>
    <property type="match status" value="1"/>
</dbReference>
<name>A0A7S0GJK1_9STRA</name>
<proteinExistence type="predicted"/>
<dbReference type="InterPro" id="IPR003594">
    <property type="entry name" value="HATPase_dom"/>
</dbReference>
<dbReference type="EMBL" id="HBEL01035537">
    <property type="protein sequence ID" value="CAD8420500.1"/>
    <property type="molecule type" value="Transcribed_RNA"/>
</dbReference>
<dbReference type="GO" id="GO:0000155">
    <property type="term" value="F:phosphorelay sensor kinase activity"/>
    <property type="evidence" value="ECO:0007669"/>
    <property type="project" value="InterPro"/>
</dbReference>
<dbReference type="CDD" id="cd17546">
    <property type="entry name" value="REC_hyHK_CKI1_RcsC-like"/>
    <property type="match status" value="1"/>
</dbReference>
<evidence type="ECO:0000256" key="2">
    <source>
        <dbReference type="ARBA" id="ARBA00023012"/>
    </source>
</evidence>
<dbReference type="InterPro" id="IPR005467">
    <property type="entry name" value="His_kinase_dom"/>
</dbReference>
<evidence type="ECO:0000256" key="1">
    <source>
        <dbReference type="ARBA" id="ARBA00022553"/>
    </source>
</evidence>
<accession>A0A7S0GJK1</accession>
<evidence type="ECO:0000259" key="4">
    <source>
        <dbReference type="PROSITE" id="PS50109"/>
    </source>
</evidence>
<feature type="modified residue" description="4-aspartylphosphate" evidence="3">
    <location>
        <position position="322"/>
    </location>
</feature>
<gene>
    <name evidence="6" type="ORF">PINE0816_LOCUS16651</name>
</gene>
<dbReference type="SMART" id="SM00448">
    <property type="entry name" value="REC"/>
    <property type="match status" value="1"/>
</dbReference>
<evidence type="ECO:0000259" key="5">
    <source>
        <dbReference type="PROSITE" id="PS50110"/>
    </source>
</evidence>
<sequence length="396" mass="43253">MNAVIGFTDLMLMDGKQLSNDYQEYLEIIRNSGKLLLTLVNDILDLSKIEAGELKLENKDFFLGEVLRTVECNAHGMLARKGNNIDLKPPSLVSINSYSDNHRDLVVIDGIEGSVVGDPTRLQQVLNNLLSNAIKFTKSGSIEYGVNILTGGSADMLEFYVTDTGVGIPEQKQKEVFEPFRQAHGSEGSKTLGGTGLGLSIAHKLVENMGGEMSLKSSINPMDHGSSFKFTIPYIVACPMNKKARVGEIDYVVGQAGRVVKGVKLERLSGRVLVVDDNRINLKLCQRFLTRIGCVTETAENGKVAIAKFQQYGDSLDVILMDKEMPVMDGFETVSKIRAIEISENRIPTPIVAVTAAAMAGDREECLAVGCDDYLTKPLSHVALNSVLSKYLSKMK</sequence>
<organism evidence="6">
    <name type="scientific">Proboscia inermis</name>
    <dbReference type="NCBI Taxonomy" id="420281"/>
    <lineage>
        <taxon>Eukaryota</taxon>
        <taxon>Sar</taxon>
        <taxon>Stramenopiles</taxon>
        <taxon>Ochrophyta</taxon>
        <taxon>Bacillariophyta</taxon>
        <taxon>Coscinodiscophyceae</taxon>
        <taxon>Rhizosoleniophycidae</taxon>
        <taxon>Rhizosoleniales</taxon>
        <taxon>Rhizosoleniaceae</taxon>
        <taxon>Proboscia</taxon>
    </lineage>
</organism>
<dbReference type="CDD" id="cd00082">
    <property type="entry name" value="HisKA"/>
    <property type="match status" value="1"/>
</dbReference>
<dbReference type="SUPFAM" id="SSF52172">
    <property type="entry name" value="CheY-like"/>
    <property type="match status" value="1"/>
</dbReference>
<dbReference type="Gene3D" id="1.10.287.130">
    <property type="match status" value="1"/>
</dbReference>
<keyword evidence="2" id="KW-0902">Two-component regulatory system</keyword>
<evidence type="ECO:0000313" key="6">
    <source>
        <dbReference type="EMBL" id="CAD8420500.1"/>
    </source>
</evidence>
<dbReference type="SUPFAM" id="SSF47384">
    <property type="entry name" value="Homodimeric domain of signal transducing histidine kinase"/>
    <property type="match status" value="1"/>
</dbReference>
<dbReference type="SMART" id="SM00387">
    <property type="entry name" value="HATPase_c"/>
    <property type="match status" value="1"/>
</dbReference>
<dbReference type="PANTHER" id="PTHR45339:SF1">
    <property type="entry name" value="HYBRID SIGNAL TRANSDUCTION HISTIDINE KINASE J"/>
    <property type="match status" value="1"/>
</dbReference>
<protein>
    <recommendedName>
        <fullName evidence="7">Histidine kinase</fullName>
    </recommendedName>
</protein>
<dbReference type="Gene3D" id="3.30.565.10">
    <property type="entry name" value="Histidine kinase-like ATPase, C-terminal domain"/>
    <property type="match status" value="1"/>
</dbReference>
<dbReference type="InterPro" id="IPR036097">
    <property type="entry name" value="HisK_dim/P_sf"/>
</dbReference>
<dbReference type="PANTHER" id="PTHR45339">
    <property type="entry name" value="HYBRID SIGNAL TRANSDUCTION HISTIDINE KINASE J"/>
    <property type="match status" value="1"/>
</dbReference>
<dbReference type="SUPFAM" id="SSF55874">
    <property type="entry name" value="ATPase domain of HSP90 chaperone/DNA topoisomerase II/histidine kinase"/>
    <property type="match status" value="1"/>
</dbReference>
<feature type="domain" description="Response regulatory" evidence="5">
    <location>
        <begin position="271"/>
        <end position="392"/>
    </location>
</feature>